<feature type="region of interest" description="Disordered" evidence="1">
    <location>
        <begin position="1"/>
        <end position="24"/>
    </location>
</feature>
<reference evidence="3 4" key="1">
    <citation type="submission" date="2022-07" db="EMBL/GenBank/DDBJ databases">
        <title>Two temperate virus in Haloterrigena jeotgali A29.</title>
        <authorList>
            <person name="Deng X."/>
        </authorList>
    </citation>
    <scope>NUCLEOTIDE SEQUENCE [LARGE SCALE GENOMIC DNA]</scope>
    <source>
        <strain evidence="3 4">A29</strain>
    </source>
</reference>
<dbReference type="GeneID" id="84215282"/>
<evidence type="ECO:0000313" key="3">
    <source>
        <dbReference type="EMBL" id="WMT06695.1"/>
    </source>
</evidence>
<name>A0AAF0PCQ5_9EURY</name>
<organism evidence="3 4">
    <name type="scientific">Natrinema thermotolerans</name>
    <dbReference type="NCBI Taxonomy" id="121872"/>
    <lineage>
        <taxon>Archaea</taxon>
        <taxon>Methanobacteriati</taxon>
        <taxon>Methanobacteriota</taxon>
        <taxon>Stenosarchaea group</taxon>
        <taxon>Halobacteria</taxon>
        <taxon>Halobacteriales</taxon>
        <taxon>Natrialbaceae</taxon>
        <taxon>Natrinema</taxon>
    </lineage>
</organism>
<keyword evidence="4" id="KW-1185">Reference proteome</keyword>
<dbReference type="Proteomes" id="UP001224926">
    <property type="component" value="Chromosome"/>
</dbReference>
<keyword evidence="2" id="KW-1133">Transmembrane helix</keyword>
<accession>A0AAF0PCQ5</accession>
<protein>
    <submittedName>
        <fullName evidence="3">Uncharacterized protein</fullName>
    </submittedName>
</protein>
<feature type="transmembrane region" description="Helical" evidence="2">
    <location>
        <begin position="164"/>
        <end position="188"/>
    </location>
</feature>
<feature type="region of interest" description="Disordered" evidence="1">
    <location>
        <begin position="251"/>
        <end position="278"/>
    </location>
</feature>
<sequence>MSGPAATDDGRDAEESAAGERDALDRETLELAREELRSTFDYQVARVQEIDEKAIEILKANLLLVGLVVTGGSIVVQTTIDIAPFVNAFTIASALLLLISTGLAGVTYTASNLRGGIDGDAVEAALATARADPAADADRFEVRLLRSYGRWIEYNARVTAVNDMFATITVLMVIAAFVYAVAGIPVGVVDPSALVSALAFLVLTAVLLWLGAFAYYMDHLGAGDDRWEGTFDGVRISKGVTRKRGLSTLRTMRSEGATDEREEAAADADAISKRNSKS</sequence>
<dbReference type="EMBL" id="CP101873">
    <property type="protein sequence ID" value="WMT06695.1"/>
    <property type="molecule type" value="Genomic_DNA"/>
</dbReference>
<evidence type="ECO:0000256" key="2">
    <source>
        <dbReference type="SAM" id="Phobius"/>
    </source>
</evidence>
<feature type="compositionally biased region" description="Basic and acidic residues" evidence="1">
    <location>
        <begin position="8"/>
        <end position="24"/>
    </location>
</feature>
<feature type="transmembrane region" description="Helical" evidence="2">
    <location>
        <begin position="62"/>
        <end position="80"/>
    </location>
</feature>
<feature type="transmembrane region" description="Helical" evidence="2">
    <location>
        <begin position="86"/>
        <end position="108"/>
    </location>
</feature>
<feature type="transmembrane region" description="Helical" evidence="2">
    <location>
        <begin position="194"/>
        <end position="216"/>
    </location>
</feature>
<evidence type="ECO:0000313" key="4">
    <source>
        <dbReference type="Proteomes" id="UP001224926"/>
    </source>
</evidence>
<gene>
    <name evidence="3" type="ORF">NP511_15035</name>
</gene>
<evidence type="ECO:0000256" key="1">
    <source>
        <dbReference type="SAM" id="MobiDB-lite"/>
    </source>
</evidence>
<dbReference type="RefSeq" id="WP_049966132.1">
    <property type="nucleotide sequence ID" value="NZ_CP101873.1"/>
</dbReference>
<dbReference type="AlphaFoldDB" id="A0AAF0PCQ5"/>
<proteinExistence type="predicted"/>
<keyword evidence="2" id="KW-0472">Membrane</keyword>
<dbReference type="GeneID" id="39862950"/>
<keyword evidence="2" id="KW-0812">Transmembrane</keyword>